<organism evidence="5 6">
    <name type="scientific">Enterococcus mundtii</name>
    <dbReference type="NCBI Taxonomy" id="53346"/>
    <lineage>
        <taxon>Bacteria</taxon>
        <taxon>Bacillati</taxon>
        <taxon>Bacillota</taxon>
        <taxon>Bacilli</taxon>
        <taxon>Lactobacillales</taxon>
        <taxon>Enterococcaceae</taxon>
        <taxon>Enterococcus</taxon>
    </lineage>
</organism>
<evidence type="ECO:0000259" key="3">
    <source>
        <dbReference type="Pfam" id="PF06030"/>
    </source>
</evidence>
<feature type="signal peptide" evidence="2">
    <location>
        <begin position="1"/>
        <end position="22"/>
    </location>
</feature>
<name>A0A848N051_ENTMU</name>
<feature type="domain" description="WxL Interacting Protein host binding" evidence="4">
    <location>
        <begin position="160"/>
        <end position="299"/>
    </location>
</feature>
<evidence type="ECO:0000259" key="4">
    <source>
        <dbReference type="Pfam" id="PF11797"/>
    </source>
</evidence>
<dbReference type="InterPro" id="IPR021759">
    <property type="entry name" value="WxLIP_HBD"/>
</dbReference>
<dbReference type="RefSeq" id="WP_169059082.1">
    <property type="nucleotide sequence ID" value="NZ_JABCAG010000059.1"/>
</dbReference>
<sequence>MKKLLLIVIACLSAFMSIPSYADEADDTMGGYTVEGIPNAHQVDPNAGYFDLSEEPGEKDQLKVKLINNSDQEKSLKVTVTNGNTNSNGLVDYTGESKDHSSLKTPLTSILKATQETVTVPKHSEVETTLELSMPKEKFDGIILGGIVISDGTESNKKSDGMSMGNIYNYTLGVVIRNDAKTDVYKNVSVELESIETKLDYGKKVVQVNFLNPNPYILGEATVEGKILDEESGKVLQEQAKENVVIAPNSVYPFQFDWQKEEIKPGNYVFEGVVKTKDQEWKFSHKFSIEEETAKELNEKTAFKVHIPNWLKMTSIVLFVLMISFTIWAVIKKKKG</sequence>
<evidence type="ECO:0000256" key="2">
    <source>
        <dbReference type="SAM" id="SignalP"/>
    </source>
</evidence>
<gene>
    <name evidence="5" type="ORF">HI921_13920</name>
</gene>
<keyword evidence="1" id="KW-0472">Membrane</keyword>
<keyword evidence="2" id="KW-0732">Signal</keyword>
<dbReference type="AlphaFoldDB" id="A0A848N051"/>
<proteinExistence type="predicted"/>
<dbReference type="Proteomes" id="UP000557857">
    <property type="component" value="Unassembled WGS sequence"/>
</dbReference>
<feature type="transmembrane region" description="Helical" evidence="1">
    <location>
        <begin position="310"/>
        <end position="331"/>
    </location>
</feature>
<dbReference type="InterPro" id="IPR010317">
    <property type="entry name" value="WxLIP_PGBD"/>
</dbReference>
<dbReference type="Pfam" id="PF06030">
    <property type="entry name" value="WxLIP_PGBD"/>
    <property type="match status" value="1"/>
</dbReference>
<reference evidence="5 6" key="1">
    <citation type="submission" date="2020-04" db="EMBL/GenBank/DDBJ databases">
        <authorList>
            <person name="Abaymova A."/>
            <person name="Teymurazov M."/>
            <person name="Tazyna O."/>
            <person name="Chatushin Y."/>
            <person name="Svetoch E."/>
            <person name="Pereligyn V."/>
            <person name="Pohylenko V."/>
            <person name="Platonov M."/>
            <person name="Kartsev N."/>
            <person name="Skryabin Y."/>
            <person name="Sizova A."/>
            <person name="Solomentsev V."/>
            <person name="Kislichkina A."/>
            <person name="Bogun A."/>
        </authorList>
    </citation>
    <scope>NUCLEOTIDE SEQUENCE [LARGE SCALE GENOMIC DNA]</scope>
    <source>
        <strain evidence="6">SCPM-O-B-8398 (E28)</strain>
    </source>
</reference>
<feature type="domain" description="WxL Interacting Protein peptidoglycan binding" evidence="3">
    <location>
        <begin position="32"/>
        <end position="150"/>
    </location>
</feature>
<evidence type="ECO:0000313" key="6">
    <source>
        <dbReference type="Proteomes" id="UP000557857"/>
    </source>
</evidence>
<feature type="chain" id="PRO_5032272664" evidence="2">
    <location>
        <begin position="23"/>
        <end position="336"/>
    </location>
</feature>
<dbReference type="EMBL" id="JABCAG010000059">
    <property type="protein sequence ID" value="NMP59540.1"/>
    <property type="molecule type" value="Genomic_DNA"/>
</dbReference>
<dbReference type="Pfam" id="PF11797">
    <property type="entry name" value="WxLIP_HBD"/>
    <property type="match status" value="1"/>
</dbReference>
<evidence type="ECO:0000313" key="5">
    <source>
        <dbReference type="EMBL" id="NMP59540.1"/>
    </source>
</evidence>
<keyword evidence="1" id="KW-0812">Transmembrane</keyword>
<keyword evidence="1" id="KW-1133">Transmembrane helix</keyword>
<evidence type="ECO:0000256" key="1">
    <source>
        <dbReference type="SAM" id="Phobius"/>
    </source>
</evidence>
<accession>A0A848N051</accession>
<comment type="caution">
    <text evidence="5">The sequence shown here is derived from an EMBL/GenBank/DDBJ whole genome shotgun (WGS) entry which is preliminary data.</text>
</comment>
<protein>
    <submittedName>
        <fullName evidence="5">DUF916 and DUF3324 domain-containing protein</fullName>
    </submittedName>
</protein>